<feature type="binding site" evidence="5">
    <location>
        <position position="88"/>
    </location>
    <ligand>
        <name>FAD</name>
        <dbReference type="ChEBI" id="CHEBI:57692"/>
    </ligand>
</feature>
<comment type="caution">
    <text evidence="10">The sequence shown here is derived from an EMBL/GenBank/DDBJ whole genome shotgun (WGS) entry which is preliminary data.</text>
</comment>
<evidence type="ECO:0000256" key="5">
    <source>
        <dbReference type="PIRSR" id="PIRSR000137-2"/>
    </source>
</evidence>
<keyword evidence="3 6" id="KW-0285">Flavoprotein</keyword>
<evidence type="ECO:0000256" key="3">
    <source>
        <dbReference type="ARBA" id="ARBA00022630"/>
    </source>
</evidence>
<sequence length="538" mass="57824">MQAESAGGWDHIVVGAGSAGCVLANRLSANGARRVLLLEAGGAGGHFWLRLPVGYFRSIYDPRFSWQFEVEPQAETAQRRIVWPRGRVLGGSSAINGLIYIRGQHADFDDWARLGATGWGYRDVLPYFRKSERYAGGESDYHGASGELCVSDLRNDHPYCAAWLAAGAQAGFPASPDFNGAHDEGLGSYQLTLNGHWRCDAATAFLQPARRRPNLQVRTGVHVTRVLIEQGRAVGVQWLQDGRLHEARADADVVLSAGALQSPQLLQLSGIGPAAMLRAHGIAVQVDAPGVGANLQDHYQARVIVKLRDKMSLNDQVRSPLGLARMGAQWLFGRRGPLTVGAGQVGGMVRSAVAKDARADVLFNVMPLSVDKPGDPLHRFSGFSASATQCRPESRGSVGLRSADPQAPPRIVSNYLSEAHDVRVLVEGLKMLRDIYRQPAFRDLVTGEEYLPGNAARSDAALAQFAREKGGTVFHPVGTCRMGEDESAVVDASLRVRGVEGLRVIDASVMPTMTSANTNAAAVMIGEKGADLLLRTSP</sequence>
<dbReference type="InterPro" id="IPR007867">
    <property type="entry name" value="GMC_OxRtase_C"/>
</dbReference>
<dbReference type="SUPFAM" id="SSF51905">
    <property type="entry name" value="FAD/NAD(P)-binding domain"/>
    <property type="match status" value="1"/>
</dbReference>
<dbReference type="SUPFAM" id="SSF54373">
    <property type="entry name" value="FAD-linked reductases, C-terminal domain"/>
    <property type="match status" value="1"/>
</dbReference>
<evidence type="ECO:0000256" key="2">
    <source>
        <dbReference type="ARBA" id="ARBA00010790"/>
    </source>
</evidence>
<name>A0AAW8E2Y8_9BURK</name>
<dbReference type="PIRSF" id="PIRSF000137">
    <property type="entry name" value="Alcohol_oxidase"/>
    <property type="match status" value="1"/>
</dbReference>
<comment type="cofactor">
    <cofactor evidence="1 5">
        <name>FAD</name>
        <dbReference type="ChEBI" id="CHEBI:57692"/>
    </cofactor>
</comment>
<dbReference type="GO" id="GO:0050660">
    <property type="term" value="F:flavin adenine dinucleotide binding"/>
    <property type="evidence" value="ECO:0007669"/>
    <property type="project" value="InterPro"/>
</dbReference>
<dbReference type="Pfam" id="PF05199">
    <property type="entry name" value="GMC_oxred_C"/>
    <property type="match status" value="1"/>
</dbReference>
<evidence type="ECO:0000259" key="9">
    <source>
        <dbReference type="PROSITE" id="PS00624"/>
    </source>
</evidence>
<dbReference type="EMBL" id="JAUSRR010000009">
    <property type="protein sequence ID" value="MDP9925984.1"/>
    <property type="molecule type" value="Genomic_DNA"/>
</dbReference>
<dbReference type="Gene3D" id="3.30.410.40">
    <property type="match status" value="1"/>
</dbReference>
<dbReference type="GO" id="GO:0008812">
    <property type="term" value="F:choline dehydrogenase activity"/>
    <property type="evidence" value="ECO:0007669"/>
    <property type="project" value="UniProtKB-EC"/>
</dbReference>
<dbReference type="PROSITE" id="PS00624">
    <property type="entry name" value="GMC_OXRED_2"/>
    <property type="match status" value="1"/>
</dbReference>
<evidence type="ECO:0000256" key="4">
    <source>
        <dbReference type="ARBA" id="ARBA00022827"/>
    </source>
</evidence>
<proteinExistence type="inferred from homology"/>
<dbReference type="PANTHER" id="PTHR11552">
    <property type="entry name" value="GLUCOSE-METHANOL-CHOLINE GMC OXIDOREDUCTASE"/>
    <property type="match status" value="1"/>
</dbReference>
<evidence type="ECO:0000313" key="10">
    <source>
        <dbReference type="EMBL" id="MDP9925984.1"/>
    </source>
</evidence>
<keyword evidence="10" id="KW-0560">Oxidoreductase</keyword>
<evidence type="ECO:0000259" key="8">
    <source>
        <dbReference type="PROSITE" id="PS00623"/>
    </source>
</evidence>
<feature type="binding site" evidence="5">
    <location>
        <position position="223"/>
    </location>
    <ligand>
        <name>FAD</name>
        <dbReference type="ChEBI" id="CHEBI:57692"/>
    </ligand>
</feature>
<dbReference type="PANTHER" id="PTHR11552:SF147">
    <property type="entry name" value="CHOLINE DEHYDROGENASE, MITOCHONDRIAL"/>
    <property type="match status" value="1"/>
</dbReference>
<feature type="domain" description="Glucose-methanol-choline oxidoreductase N-terminal" evidence="9">
    <location>
        <begin position="258"/>
        <end position="272"/>
    </location>
</feature>
<reference evidence="10" key="1">
    <citation type="submission" date="2023-07" db="EMBL/GenBank/DDBJ databases">
        <title>Sorghum-associated microbial communities from plants grown in Nebraska, USA.</title>
        <authorList>
            <person name="Schachtman D."/>
        </authorList>
    </citation>
    <scope>NUCLEOTIDE SEQUENCE</scope>
    <source>
        <strain evidence="10">DS2795</strain>
    </source>
</reference>
<evidence type="ECO:0000256" key="6">
    <source>
        <dbReference type="RuleBase" id="RU003968"/>
    </source>
</evidence>
<feature type="domain" description="Glucose-methanol-choline oxidoreductase N-terminal" evidence="8">
    <location>
        <begin position="86"/>
        <end position="109"/>
    </location>
</feature>
<evidence type="ECO:0000313" key="11">
    <source>
        <dbReference type="Proteomes" id="UP001244295"/>
    </source>
</evidence>
<dbReference type="AlphaFoldDB" id="A0AAW8E2Y8"/>
<dbReference type="InterPro" id="IPR000172">
    <property type="entry name" value="GMC_OxRdtase_N"/>
</dbReference>
<dbReference type="EC" id="1.1.99.1" evidence="10"/>
<dbReference type="Proteomes" id="UP001244295">
    <property type="component" value="Unassembled WGS sequence"/>
</dbReference>
<protein>
    <submittedName>
        <fullName evidence="10">Choline dehydrogenase</fullName>
        <ecNumber evidence="10">1.1.99.1</ecNumber>
    </submittedName>
</protein>
<gene>
    <name evidence="10" type="ORF">J2W25_005031</name>
</gene>
<feature type="region of interest" description="Disordered" evidence="7">
    <location>
        <begin position="385"/>
        <end position="404"/>
    </location>
</feature>
<keyword evidence="4 5" id="KW-0274">FAD</keyword>
<organism evidence="10 11">
    <name type="scientific">Variovorax boronicumulans</name>
    <dbReference type="NCBI Taxonomy" id="436515"/>
    <lineage>
        <taxon>Bacteria</taxon>
        <taxon>Pseudomonadati</taxon>
        <taxon>Pseudomonadota</taxon>
        <taxon>Betaproteobacteria</taxon>
        <taxon>Burkholderiales</taxon>
        <taxon>Comamonadaceae</taxon>
        <taxon>Variovorax</taxon>
    </lineage>
</organism>
<dbReference type="PROSITE" id="PS00623">
    <property type="entry name" value="GMC_OXRED_1"/>
    <property type="match status" value="1"/>
</dbReference>
<dbReference type="RefSeq" id="WP_307589614.1">
    <property type="nucleotide sequence ID" value="NZ_JAUSRQ010000026.1"/>
</dbReference>
<evidence type="ECO:0000256" key="7">
    <source>
        <dbReference type="SAM" id="MobiDB-lite"/>
    </source>
</evidence>
<comment type="similarity">
    <text evidence="2 6">Belongs to the GMC oxidoreductase family.</text>
</comment>
<dbReference type="InterPro" id="IPR012132">
    <property type="entry name" value="GMC_OxRdtase"/>
</dbReference>
<evidence type="ECO:0000256" key="1">
    <source>
        <dbReference type="ARBA" id="ARBA00001974"/>
    </source>
</evidence>
<dbReference type="Pfam" id="PF00732">
    <property type="entry name" value="GMC_oxred_N"/>
    <property type="match status" value="1"/>
</dbReference>
<dbReference type="Gene3D" id="3.50.50.60">
    <property type="entry name" value="FAD/NAD(P)-binding domain"/>
    <property type="match status" value="1"/>
</dbReference>
<accession>A0AAW8E2Y8</accession>
<dbReference type="InterPro" id="IPR036188">
    <property type="entry name" value="FAD/NAD-bd_sf"/>
</dbReference>